<gene>
    <name evidence="1" type="ORF">ERS027659_04944</name>
</gene>
<name>A0A655AP13_MYCTX</name>
<evidence type="ECO:0000313" key="1">
    <source>
        <dbReference type="EMBL" id="CKT93765.1"/>
    </source>
</evidence>
<protein>
    <submittedName>
        <fullName evidence="1">Uncharacterized protein</fullName>
    </submittedName>
</protein>
<evidence type="ECO:0000313" key="2">
    <source>
        <dbReference type="Proteomes" id="UP000050164"/>
    </source>
</evidence>
<dbReference type="AlphaFoldDB" id="A0A655AP13"/>
<accession>A0A655AP13</accession>
<proteinExistence type="predicted"/>
<dbReference type="EMBL" id="CNFT01002082">
    <property type="protein sequence ID" value="CKT93765.1"/>
    <property type="molecule type" value="Genomic_DNA"/>
</dbReference>
<reference evidence="1 2" key="1">
    <citation type="submission" date="2015-03" db="EMBL/GenBank/DDBJ databases">
        <authorList>
            <consortium name="Pathogen Informatics"/>
        </authorList>
    </citation>
    <scope>NUCLEOTIDE SEQUENCE [LARGE SCALE GENOMIC DNA]</scope>
    <source>
        <strain evidence="1 2">Bir 185</strain>
    </source>
</reference>
<organism evidence="1 2">
    <name type="scientific">Mycobacterium tuberculosis</name>
    <dbReference type="NCBI Taxonomy" id="1773"/>
    <lineage>
        <taxon>Bacteria</taxon>
        <taxon>Bacillati</taxon>
        <taxon>Actinomycetota</taxon>
        <taxon>Actinomycetes</taxon>
        <taxon>Mycobacteriales</taxon>
        <taxon>Mycobacteriaceae</taxon>
        <taxon>Mycobacterium</taxon>
        <taxon>Mycobacterium tuberculosis complex</taxon>
    </lineage>
</organism>
<dbReference type="Proteomes" id="UP000050164">
    <property type="component" value="Unassembled WGS sequence"/>
</dbReference>
<sequence length="79" mass="8209">MSGIETITWLLVPLIPNADTAAVRHPSTARHGVSLSASRRPCFSQSISRLGSSTCSVGGIAACWAARMTFTRPSPPAAA</sequence>